<reference evidence="2 3" key="1">
    <citation type="submission" date="2023-08" db="EMBL/GenBank/DDBJ databases">
        <title>Black Yeasts Isolated from many extreme environments.</title>
        <authorList>
            <person name="Coleine C."/>
            <person name="Stajich J.E."/>
            <person name="Selbmann L."/>
        </authorList>
    </citation>
    <scope>NUCLEOTIDE SEQUENCE [LARGE SCALE GENOMIC DNA]</scope>
    <source>
        <strain evidence="2 3">CCFEE 5386</strain>
    </source>
</reference>
<dbReference type="EMBL" id="JAVRRR010000093">
    <property type="protein sequence ID" value="KAK5146330.1"/>
    <property type="molecule type" value="Genomic_DNA"/>
</dbReference>
<dbReference type="PANTHER" id="PTHR28139">
    <property type="entry name" value="UPF0768 PROTEIN YBL029C-A"/>
    <property type="match status" value="1"/>
</dbReference>
<feature type="compositionally biased region" description="Pro residues" evidence="1">
    <location>
        <begin position="131"/>
        <end position="142"/>
    </location>
</feature>
<accession>A0ABR0LCP7</accession>
<feature type="compositionally biased region" description="Low complexity" evidence="1">
    <location>
        <begin position="115"/>
        <end position="127"/>
    </location>
</feature>
<proteinExistence type="predicted"/>
<gene>
    <name evidence="2" type="ORF">LTR32_002055</name>
</gene>
<evidence type="ECO:0000256" key="1">
    <source>
        <dbReference type="SAM" id="MobiDB-lite"/>
    </source>
</evidence>
<comment type="caution">
    <text evidence="2">The sequence shown here is derived from an EMBL/GenBank/DDBJ whole genome shotgun (WGS) entry which is preliminary data.</text>
</comment>
<evidence type="ECO:0008006" key="4">
    <source>
        <dbReference type="Google" id="ProtNLM"/>
    </source>
</evidence>
<protein>
    <recommendedName>
        <fullName evidence="4">Zinc-ribbon 15 domain-containing protein</fullName>
    </recommendedName>
</protein>
<organism evidence="2 3">
    <name type="scientific">Rachicladosporium monterosium</name>
    <dbReference type="NCBI Taxonomy" id="1507873"/>
    <lineage>
        <taxon>Eukaryota</taxon>
        <taxon>Fungi</taxon>
        <taxon>Dikarya</taxon>
        <taxon>Ascomycota</taxon>
        <taxon>Pezizomycotina</taxon>
        <taxon>Dothideomycetes</taxon>
        <taxon>Dothideomycetidae</taxon>
        <taxon>Cladosporiales</taxon>
        <taxon>Cladosporiaceae</taxon>
        <taxon>Rachicladosporium</taxon>
    </lineage>
</organism>
<evidence type="ECO:0000313" key="2">
    <source>
        <dbReference type="EMBL" id="KAK5146330.1"/>
    </source>
</evidence>
<name>A0ABR0LCP7_9PEZI</name>
<dbReference type="PANTHER" id="PTHR28139:SF1">
    <property type="entry name" value="UPF0768 PROTEIN YBL029C-A"/>
    <property type="match status" value="1"/>
</dbReference>
<feature type="compositionally biased region" description="Gly residues" evidence="1">
    <location>
        <begin position="98"/>
        <end position="114"/>
    </location>
</feature>
<sequence>MRHTQYLARSCTTARPPANRHLPDFRSALAGYENITVQCQNCGNFTGKVVKNWEWFTFCFVPLIPFSLKPWNAVHCNVCNFQQDIKYRPDVEQQMQSGGSGVVGGGGGGGGGQGIPMQNQQQVGNQGWNRPAPPPGGVPQYK</sequence>
<feature type="region of interest" description="Disordered" evidence="1">
    <location>
        <begin position="91"/>
        <end position="142"/>
    </location>
</feature>
<dbReference type="Proteomes" id="UP001308179">
    <property type="component" value="Unassembled WGS sequence"/>
</dbReference>
<evidence type="ECO:0000313" key="3">
    <source>
        <dbReference type="Proteomes" id="UP001308179"/>
    </source>
</evidence>
<keyword evidence="3" id="KW-1185">Reference proteome</keyword>